<gene>
    <name evidence="1" type="ORF">F383_01685</name>
</gene>
<dbReference type="Pfam" id="PF08284">
    <property type="entry name" value="RVP_2"/>
    <property type="match status" value="1"/>
</dbReference>
<dbReference type="EMBL" id="KN428495">
    <property type="protein sequence ID" value="KHG24343.1"/>
    <property type="molecule type" value="Genomic_DNA"/>
</dbReference>
<dbReference type="CDD" id="cd00303">
    <property type="entry name" value="retropepsin_like"/>
    <property type="match status" value="1"/>
</dbReference>
<protein>
    <submittedName>
        <fullName evidence="1">Iota-carrageenase</fullName>
    </submittedName>
</protein>
<dbReference type="InterPro" id="IPR032567">
    <property type="entry name" value="RTL1-rel"/>
</dbReference>
<dbReference type="Gene3D" id="2.40.70.10">
    <property type="entry name" value="Acid Proteases"/>
    <property type="match status" value="1"/>
</dbReference>
<dbReference type="PANTHER" id="PTHR15503:SF45">
    <property type="entry name" value="RNA-DIRECTED DNA POLYMERASE HOMOLOG"/>
    <property type="match status" value="1"/>
</dbReference>
<evidence type="ECO:0000313" key="1">
    <source>
        <dbReference type="EMBL" id="KHG24343.1"/>
    </source>
</evidence>
<organism evidence="1 2">
    <name type="scientific">Gossypium arboreum</name>
    <name type="common">Tree cotton</name>
    <name type="synonym">Gossypium nanking</name>
    <dbReference type="NCBI Taxonomy" id="29729"/>
    <lineage>
        <taxon>Eukaryota</taxon>
        <taxon>Viridiplantae</taxon>
        <taxon>Streptophyta</taxon>
        <taxon>Embryophyta</taxon>
        <taxon>Tracheophyta</taxon>
        <taxon>Spermatophyta</taxon>
        <taxon>Magnoliopsida</taxon>
        <taxon>eudicotyledons</taxon>
        <taxon>Gunneridae</taxon>
        <taxon>Pentapetalae</taxon>
        <taxon>rosids</taxon>
        <taxon>malvids</taxon>
        <taxon>Malvales</taxon>
        <taxon>Malvaceae</taxon>
        <taxon>Malvoideae</taxon>
        <taxon>Gossypium</taxon>
    </lineage>
</organism>
<name>A0A0B0PD16_GOSAR</name>
<accession>A0A0B0PD16</accession>
<dbReference type="Proteomes" id="UP000032142">
    <property type="component" value="Unassembled WGS sequence"/>
</dbReference>
<dbReference type="SUPFAM" id="SSF50630">
    <property type="entry name" value="Acid proteases"/>
    <property type="match status" value="1"/>
</dbReference>
<dbReference type="AlphaFoldDB" id="A0A0B0PD16"/>
<proteinExistence type="predicted"/>
<keyword evidence="2" id="KW-1185">Reference proteome</keyword>
<dbReference type="PANTHER" id="PTHR15503">
    <property type="entry name" value="LDOC1 RELATED"/>
    <property type="match status" value="1"/>
</dbReference>
<sequence length="113" mass="12528">MVCGQKALDRGAGQTNIITGTLFIFYVPYTALIDIGSTHSYFACSISENLEIPVECTTSEVTVLSPLGQSVRVSKLYRDVPLDVQGTVFLVDLMEFLFGEFNMILGMDWLVKH</sequence>
<evidence type="ECO:0000313" key="2">
    <source>
        <dbReference type="Proteomes" id="UP000032142"/>
    </source>
</evidence>
<reference evidence="2" key="1">
    <citation type="submission" date="2014-09" db="EMBL/GenBank/DDBJ databases">
        <authorList>
            <person name="Mudge J."/>
            <person name="Ramaraj T."/>
            <person name="Lindquist I.E."/>
            <person name="Bharti A.K."/>
            <person name="Sundararajan A."/>
            <person name="Cameron C.T."/>
            <person name="Woodward J.E."/>
            <person name="May G.D."/>
            <person name="Brubaker C."/>
            <person name="Broadhvest J."/>
            <person name="Wilkins T.A."/>
        </authorList>
    </citation>
    <scope>NUCLEOTIDE SEQUENCE</scope>
    <source>
        <strain evidence="2">cv. AKA8401</strain>
    </source>
</reference>
<dbReference type="InterPro" id="IPR021109">
    <property type="entry name" value="Peptidase_aspartic_dom_sf"/>
</dbReference>